<dbReference type="InterPro" id="IPR036866">
    <property type="entry name" value="RibonucZ/Hydroxyglut_hydro"/>
</dbReference>
<dbReference type="CDD" id="cd07731">
    <property type="entry name" value="ComA-like_MBL-fold"/>
    <property type="match status" value="1"/>
</dbReference>
<feature type="compositionally biased region" description="Low complexity" evidence="1">
    <location>
        <begin position="29"/>
        <end position="48"/>
    </location>
</feature>
<dbReference type="Gene3D" id="3.60.15.10">
    <property type="entry name" value="Ribonuclease Z/Hydroxyacylglutathione hydrolase-like"/>
    <property type="match status" value="1"/>
</dbReference>
<dbReference type="Pfam" id="PF00753">
    <property type="entry name" value="Lactamase_B"/>
    <property type="match status" value="1"/>
</dbReference>
<protein>
    <submittedName>
        <fullName evidence="3">Lamin tail domain-containing protein</fullName>
    </submittedName>
</protein>
<dbReference type="AlphaFoldDB" id="A0ABD5PDW6"/>
<comment type="caution">
    <text evidence="3">The sequence shown here is derived from an EMBL/GenBank/DDBJ whole genome shotgun (WGS) entry which is preliminary data.</text>
</comment>
<dbReference type="PROSITE" id="PS51841">
    <property type="entry name" value="LTD"/>
    <property type="match status" value="1"/>
</dbReference>
<evidence type="ECO:0000313" key="4">
    <source>
        <dbReference type="Proteomes" id="UP001595921"/>
    </source>
</evidence>
<dbReference type="PROSITE" id="PS51257">
    <property type="entry name" value="PROKAR_LIPOPROTEIN"/>
    <property type="match status" value="1"/>
</dbReference>
<dbReference type="InterPro" id="IPR001279">
    <property type="entry name" value="Metallo-B-lactamas"/>
</dbReference>
<evidence type="ECO:0000256" key="1">
    <source>
        <dbReference type="SAM" id="MobiDB-lite"/>
    </source>
</evidence>
<gene>
    <name evidence="3" type="ORF">ACFO0N_14195</name>
</gene>
<name>A0ABD5PDW6_9EURY</name>
<dbReference type="InterPro" id="IPR036415">
    <property type="entry name" value="Lamin_tail_dom_sf"/>
</dbReference>
<evidence type="ECO:0000313" key="3">
    <source>
        <dbReference type="EMBL" id="MFC4359096.1"/>
    </source>
</evidence>
<organism evidence="3 4">
    <name type="scientific">Halobium salinum</name>
    <dbReference type="NCBI Taxonomy" id="1364940"/>
    <lineage>
        <taxon>Archaea</taxon>
        <taxon>Methanobacteriati</taxon>
        <taxon>Methanobacteriota</taxon>
        <taxon>Stenosarchaea group</taxon>
        <taxon>Halobacteria</taxon>
        <taxon>Halobacteriales</taxon>
        <taxon>Haloferacaceae</taxon>
        <taxon>Halobium</taxon>
    </lineage>
</organism>
<dbReference type="PANTHER" id="PTHR30619:SF1">
    <property type="entry name" value="RECOMBINATION PROTEIN 2"/>
    <property type="match status" value="1"/>
</dbReference>
<dbReference type="InterPro" id="IPR052159">
    <property type="entry name" value="Competence_DNA_uptake"/>
</dbReference>
<proteinExistence type="predicted"/>
<dbReference type="Gene3D" id="2.60.40.1260">
    <property type="entry name" value="Lamin Tail domain"/>
    <property type="match status" value="1"/>
</dbReference>
<dbReference type="SUPFAM" id="SSF74853">
    <property type="entry name" value="Lamin A/C globular tail domain"/>
    <property type="match status" value="1"/>
</dbReference>
<dbReference type="SMART" id="SM00849">
    <property type="entry name" value="Lactamase_B"/>
    <property type="match status" value="1"/>
</dbReference>
<reference evidence="3 4" key="1">
    <citation type="journal article" date="2019" name="Int. J. Syst. Evol. Microbiol.">
        <title>The Global Catalogue of Microorganisms (GCM) 10K type strain sequencing project: providing services to taxonomists for standard genome sequencing and annotation.</title>
        <authorList>
            <consortium name="The Broad Institute Genomics Platform"/>
            <consortium name="The Broad Institute Genome Sequencing Center for Infectious Disease"/>
            <person name="Wu L."/>
            <person name="Ma J."/>
        </authorList>
    </citation>
    <scope>NUCLEOTIDE SEQUENCE [LARGE SCALE GENOMIC DNA]</scope>
    <source>
        <strain evidence="3 4">CGMCC 1.12553</strain>
    </source>
</reference>
<dbReference type="Proteomes" id="UP001595921">
    <property type="component" value="Unassembled WGS sequence"/>
</dbReference>
<feature type="region of interest" description="Disordered" evidence="1">
    <location>
        <begin position="352"/>
        <end position="376"/>
    </location>
</feature>
<evidence type="ECO:0000259" key="2">
    <source>
        <dbReference type="PROSITE" id="PS51841"/>
    </source>
</evidence>
<dbReference type="PANTHER" id="PTHR30619">
    <property type="entry name" value="DNA INTERNALIZATION/COMPETENCE PROTEIN COMEC/REC2"/>
    <property type="match status" value="1"/>
</dbReference>
<sequence>MDRLAPLFLALVVVLAGCGGVTGGDPTLGPEAATPNATETGGTGTATTGTPTAVQTANGTLTVHVINVGQASATLVVGPEGETMLVDTGDFTDDGEFVLDYLQAQGVERLDYLVTSHADADHIGGHAAVIDYYETEAGGVGAVYDPGVTASTRTYERYLDAVERHGVTLYETRAGDEIPMAGATVSVLGPPEERLAGGERNENSVVLRVVHGDTAVLLPGDAGREEEAYLVERYGDGLDSTVLLAGHHGSSTSSAAAFLDAVSPQAVVISSEYDSAYGHPHREVLDRLTERRIETLWTATHGDVVLTSNGSAVVVATERGAPTTADRLRDGSPVDPDADAAVERRFVVRPDGPVRPVAVPDGGSSTDGGDTDGDSGTEAQVELAGVVANPEGDDRERLTEETVTLRNAGDAPVDLSGWTLRDEAGHEYRFPDGTVLAPGTTVTVHTGSGTDTDSELYWDADGPVWNNDGDTVVLINADGDRVLTERYE</sequence>
<dbReference type="EMBL" id="JBHSDS010000007">
    <property type="protein sequence ID" value="MFC4359096.1"/>
    <property type="molecule type" value="Genomic_DNA"/>
</dbReference>
<feature type="region of interest" description="Disordered" evidence="1">
    <location>
        <begin position="24"/>
        <end position="48"/>
    </location>
</feature>
<accession>A0ABD5PDW6</accession>
<dbReference type="InterPro" id="IPR035681">
    <property type="entry name" value="ComA-like_MBL"/>
</dbReference>
<feature type="domain" description="LTD" evidence="2">
    <location>
        <begin position="375"/>
        <end position="488"/>
    </location>
</feature>
<keyword evidence="4" id="KW-1185">Reference proteome</keyword>
<dbReference type="Pfam" id="PF00932">
    <property type="entry name" value="LTD"/>
    <property type="match status" value="1"/>
</dbReference>
<dbReference type="SUPFAM" id="SSF56281">
    <property type="entry name" value="Metallo-hydrolase/oxidoreductase"/>
    <property type="match status" value="1"/>
</dbReference>
<dbReference type="RefSeq" id="WP_267620211.1">
    <property type="nucleotide sequence ID" value="NZ_JAODIW010000004.1"/>
</dbReference>
<dbReference type="InterPro" id="IPR001322">
    <property type="entry name" value="Lamin_tail_dom"/>
</dbReference>